<feature type="region of interest" description="Disordered" evidence="1">
    <location>
        <begin position="1351"/>
        <end position="1394"/>
    </location>
</feature>
<gene>
    <name evidence="3" type="ORF">GK091_12775</name>
</gene>
<protein>
    <recommendedName>
        <fullName evidence="2">Dystroglycan-type cadherin-like domain-containing protein</fullName>
    </recommendedName>
</protein>
<evidence type="ECO:0000313" key="3">
    <source>
        <dbReference type="EMBL" id="NEU67756.1"/>
    </source>
</evidence>
<dbReference type="Pfam" id="PF05345">
    <property type="entry name" value="He_PIG"/>
    <property type="match status" value="2"/>
</dbReference>
<comment type="caution">
    <text evidence="3">The sequence shown here is derived from an EMBL/GenBank/DDBJ whole genome shotgun (WGS) entry which is preliminary data.</text>
</comment>
<evidence type="ECO:0000256" key="1">
    <source>
        <dbReference type="SAM" id="MobiDB-lite"/>
    </source>
</evidence>
<proteinExistence type="predicted"/>
<dbReference type="InterPro" id="IPR015919">
    <property type="entry name" value="Cadherin-like_sf"/>
</dbReference>
<feature type="domain" description="Dystroglycan-type cadherin-like" evidence="2">
    <location>
        <begin position="1250"/>
        <end position="1347"/>
    </location>
</feature>
<sequence>MGQIVVTRPGKPDLPLFNQEPARTVSSAVQSCKLLSEDVINMTVESVIPLDFSIRDSILVFGTTYTLNRLPKSYKEGDRRYKYDLTFEGPQYSLLPVLFLNQDASGFATGSDFPLTGDLGFYANVLLTNLKRVYGATAWKLGTIPPGTPTLNLSFNAENSLAVIQKLCTEFDTEFSIVRDGTGTQTINFGKVGQILGHTYEYGRGKGLYNLSRESVNNAALISRLYAYGGSKNIPSSYRNFATRLRLDNTLSFLENASAKAAFGLIEGTKIWEDIYPHRTGTISTVGAITANGKTFTLTDTSLEFDLYLESGPAQTVGGKTVKQYSYLLPGVAPKIHFQSGGLAGYEFEINKYDHTTKTFTLITTQDERSMVLPSPTSTAFQPKAGDTYILVDLIMPSSYITAAEDELRAKAQEYLNENSKPRVQYSLTLDEEYLASQQGTGSIVNFFSLGDYLSIKDTGLNIDGASRVTGFTRNVLSPNKYTVDIADTYEITRIEQMLSDQKAITTLIKLNNLSDPARARYGWQAMQEMLNMVFDTDDYFKDGNIRPNSIATNMIAVGAKSQQFAMNCVIEPNFEGKPNVVKVNAGNLTHYTVEETIRTWQIITQTTTIPDDAARYIYAKCSKTNYNDGTLIFSTDQIKPNDSATYYHFLVGVLNSKDATVNVRWISLTYGATAINGRFIKTGRIQSFDGTTYFDLDLGEIGGKITFVATDGSVKPISALTKTTIDAGIVTTGGIELGGEGGSIKAGITGEGTDDSSVRIYAGSTKNKRQTAAFRVTQAGEVFARKRIELTNENNVGQAGLAGSNTTADGFVRMYAGKPYPDRNTAPFRVNADGSMVASSGQIAKWTISNTGLINNDGSAFLIVRSSTNPHRTEGRLGAFVFSSNIPIKAAGHFIATETGQLGNIAGYFEAANGGKNWAIYAQDGISQLGEALINGRRYYGETLTDLTRSIDPSAYDLIEIYPQGNSAGIRFSPPGSPLKNGKEVTIINCNDTSSALLLLDILRGSNNWNLPGGGVLTLVFSNNFWYIKSIQDNNWGESGPPFVPAVANPAPTRVGTIPDVTISDRATKSWQIPAGIFVDVGDTLSFYITSNLPDGITFDGGDRRLIFDDSAINGTIPIAVKVTDSANQSVTGNFTLVLNRPSLNPPPIITTPFPTQVIAGVGARTITVPAANTFTDVDAMLFDVVLLIGTGLPAGITYNPDSLTLDIAETVRSGSLALKVIATDTLGQSTASLFILTINRSVVNVPPAVAVPILNQTLTGIGELTYDVPANTFNDPGDVLTISGTGLSGAALPAGITFTAALRRFVIASSVGAGSYSVEAKATDSGNLSVVSAFMITVVRSVTIPITVSDDPTEWTEDPIVPPTPDPGASDPQGEKDVKFYTSSSGNDGGPI</sequence>
<reference evidence="3 4" key="1">
    <citation type="submission" date="2020-02" db="EMBL/GenBank/DDBJ databases">
        <title>Draft genome sequence of two Spirosoma agri KCTC 52727 and Spirosoma terrae KCTC 52035.</title>
        <authorList>
            <person name="Rojas J."/>
            <person name="Ambika Manirajan B."/>
            <person name="Ratering S."/>
            <person name="Suarez C."/>
            <person name="Schnell S."/>
        </authorList>
    </citation>
    <scope>NUCLEOTIDE SEQUENCE [LARGE SCALE GENOMIC DNA]</scope>
    <source>
        <strain evidence="3 4">KCTC 52727</strain>
    </source>
</reference>
<dbReference type="Gene3D" id="2.60.40.10">
    <property type="entry name" value="Immunoglobulins"/>
    <property type="match status" value="3"/>
</dbReference>
<dbReference type="GO" id="GO:0016020">
    <property type="term" value="C:membrane"/>
    <property type="evidence" value="ECO:0007669"/>
    <property type="project" value="InterPro"/>
</dbReference>
<dbReference type="Proteomes" id="UP000477386">
    <property type="component" value="Unassembled WGS sequence"/>
</dbReference>
<dbReference type="EMBL" id="JAAGNZ010000001">
    <property type="protein sequence ID" value="NEU67756.1"/>
    <property type="molecule type" value="Genomic_DNA"/>
</dbReference>
<dbReference type="InterPro" id="IPR013783">
    <property type="entry name" value="Ig-like_fold"/>
</dbReference>
<dbReference type="GO" id="GO:0005509">
    <property type="term" value="F:calcium ion binding"/>
    <property type="evidence" value="ECO:0007669"/>
    <property type="project" value="InterPro"/>
</dbReference>
<dbReference type="SMART" id="SM00736">
    <property type="entry name" value="CADG"/>
    <property type="match status" value="2"/>
</dbReference>
<feature type="domain" description="Dystroglycan-type cadherin-like" evidence="2">
    <location>
        <begin position="1054"/>
        <end position="1147"/>
    </location>
</feature>
<keyword evidence="4" id="KW-1185">Reference proteome</keyword>
<accession>A0A6M0IHK7</accession>
<dbReference type="SUPFAM" id="SSF49313">
    <property type="entry name" value="Cadherin-like"/>
    <property type="match status" value="3"/>
</dbReference>
<name>A0A6M0IHK7_9BACT</name>
<evidence type="ECO:0000313" key="4">
    <source>
        <dbReference type="Proteomes" id="UP000477386"/>
    </source>
</evidence>
<dbReference type="RefSeq" id="WP_164038342.1">
    <property type="nucleotide sequence ID" value="NZ_JAAGNZ010000001.1"/>
</dbReference>
<organism evidence="3 4">
    <name type="scientific">Spirosoma agri</name>
    <dbReference type="NCBI Taxonomy" id="1987381"/>
    <lineage>
        <taxon>Bacteria</taxon>
        <taxon>Pseudomonadati</taxon>
        <taxon>Bacteroidota</taxon>
        <taxon>Cytophagia</taxon>
        <taxon>Cytophagales</taxon>
        <taxon>Cytophagaceae</taxon>
        <taxon>Spirosoma</taxon>
    </lineage>
</organism>
<dbReference type="Pfam" id="PF06605">
    <property type="entry name" value="Prophage_tail"/>
    <property type="match status" value="1"/>
</dbReference>
<evidence type="ECO:0000259" key="2">
    <source>
        <dbReference type="SMART" id="SM00736"/>
    </source>
</evidence>
<dbReference type="InterPro" id="IPR006644">
    <property type="entry name" value="Cadg"/>
</dbReference>
<dbReference type="InterPro" id="IPR010572">
    <property type="entry name" value="Tail_dom"/>
</dbReference>